<comment type="caution">
    <text evidence="4">The sequence shown here is derived from an EMBL/GenBank/DDBJ whole genome shotgun (WGS) entry which is preliminary data.</text>
</comment>
<keyword evidence="2" id="KW-0812">Transmembrane</keyword>
<dbReference type="OrthoDB" id="8545473at2759"/>
<feature type="region of interest" description="Disordered" evidence="1">
    <location>
        <begin position="462"/>
        <end position="481"/>
    </location>
</feature>
<feature type="transmembrane region" description="Helical" evidence="2">
    <location>
        <begin position="6"/>
        <end position="25"/>
    </location>
</feature>
<dbReference type="EMBL" id="CACTIH010009881">
    <property type="protein sequence ID" value="CAA3033141.1"/>
    <property type="molecule type" value="Genomic_DNA"/>
</dbReference>
<dbReference type="AlphaFoldDB" id="A0A8S0VM08"/>
<dbReference type="PANTHER" id="PTHR15036:SF67">
    <property type="entry name" value="LAMININ SUBUNIT ALPHA-LIKE PROTEIN"/>
    <property type="match status" value="1"/>
</dbReference>
<evidence type="ECO:0000313" key="5">
    <source>
        <dbReference type="Proteomes" id="UP000594638"/>
    </source>
</evidence>
<keyword evidence="2" id="KW-1133">Transmembrane helix</keyword>
<dbReference type="InterPro" id="IPR001791">
    <property type="entry name" value="Laminin_G"/>
</dbReference>
<keyword evidence="5" id="KW-1185">Reference proteome</keyword>
<evidence type="ECO:0000259" key="3">
    <source>
        <dbReference type="PROSITE" id="PS50025"/>
    </source>
</evidence>
<organism evidence="4 5">
    <name type="scientific">Olea europaea subsp. europaea</name>
    <dbReference type="NCBI Taxonomy" id="158383"/>
    <lineage>
        <taxon>Eukaryota</taxon>
        <taxon>Viridiplantae</taxon>
        <taxon>Streptophyta</taxon>
        <taxon>Embryophyta</taxon>
        <taxon>Tracheophyta</taxon>
        <taxon>Spermatophyta</taxon>
        <taxon>Magnoliopsida</taxon>
        <taxon>eudicotyledons</taxon>
        <taxon>Gunneridae</taxon>
        <taxon>Pentapetalae</taxon>
        <taxon>asterids</taxon>
        <taxon>lamiids</taxon>
        <taxon>Lamiales</taxon>
        <taxon>Oleaceae</taxon>
        <taxon>Oleeae</taxon>
        <taxon>Olea</taxon>
    </lineage>
</organism>
<protein>
    <recommendedName>
        <fullName evidence="3">Laminin G domain-containing protein</fullName>
    </recommendedName>
</protein>
<evidence type="ECO:0000313" key="4">
    <source>
        <dbReference type="EMBL" id="CAA3033141.1"/>
    </source>
</evidence>
<dbReference type="PROSITE" id="PS50025">
    <property type="entry name" value="LAM_G_DOMAIN"/>
    <property type="match status" value="2"/>
</dbReference>
<name>A0A8S0VM08_OLEEU</name>
<dbReference type="InterPro" id="IPR050372">
    <property type="entry name" value="Neurexin-related_CASP"/>
</dbReference>
<proteinExistence type="predicted"/>
<gene>
    <name evidence="4" type="ORF">OLEA9_A068551</name>
</gene>
<feature type="transmembrane region" description="Helical" evidence="2">
    <location>
        <begin position="32"/>
        <end position="50"/>
    </location>
</feature>
<sequence length="722" mass="78785">MEPAALSNAILILFCINFLGTLRVTHSKMEPAALSNAILILICIGFLGTLRVKHSKMEPARLSNAIWARFIFPPGPYFLSTALKISYLKISNVGYLLVRPQVLPEGSPLVNALPISNASSAGIGRMDVGPMDRVWIGGAERRPPQLLSRQFGLVGCLHHVLLDGRPIGLWNFRSQSDTCTACIEGAILAPPALKGKDLRVILAPPALKDLRSILAPPALKGKDLRVILAPPALNGKDLRVDYGTLDLRAILAPPALKGKDLRVILAPPALKGKDLRVVLAPPALKGKMLCLHHVLLDGRPIGLWNFRSQSDTCTACIEAYNDPSELLHSSQNHSDANIPFWQPLILLRAEEVQEEQAYRFSGDGYSVLHHDSIGTYNKYLFSVSLSFRSFDENAILFLATGHQTGRFVSLVLHQGHVVFRIGYGGDASLEISTNSRYNTGNWTRLEATRYFDRKKKVERGILKVESESRDGAPTPPPSQEDIPDLLKAQYYLGGVPPGFSASVALPSSFLGCMADINVAQEGYNPMRGKFWGVQSGCSNKPLTVVGFHGDGYLELQSHTLKKKASFGFVFATKQGDALLMLSTLEGFTSSGDANEDNEEATNLIDQENRQSYYSVSLRRGQIDVRINAGRGEVRLASDSSEYGDGLYHSILISKFGRRLELRVDDVVHSLASLPEGSSMVKAPGQYGGLFFGGLPFDINTTGRAVSDIPLIGTIKDAIFNEQ</sequence>
<dbReference type="PANTHER" id="PTHR15036">
    <property type="entry name" value="PIKACHURIN-LIKE PROTEIN"/>
    <property type="match status" value="1"/>
</dbReference>
<dbReference type="SUPFAM" id="SSF49899">
    <property type="entry name" value="Concanavalin A-like lectins/glucanases"/>
    <property type="match status" value="2"/>
</dbReference>
<feature type="domain" description="Laminin G" evidence="3">
    <location>
        <begin position="542"/>
        <end position="722"/>
    </location>
</feature>
<reference evidence="4 5" key="1">
    <citation type="submission" date="2019-12" db="EMBL/GenBank/DDBJ databases">
        <authorList>
            <person name="Alioto T."/>
            <person name="Alioto T."/>
            <person name="Gomez Garrido J."/>
        </authorList>
    </citation>
    <scope>NUCLEOTIDE SEQUENCE [LARGE SCALE GENOMIC DNA]</scope>
</reference>
<dbReference type="Proteomes" id="UP000594638">
    <property type="component" value="Unassembled WGS sequence"/>
</dbReference>
<evidence type="ECO:0000256" key="2">
    <source>
        <dbReference type="SAM" id="Phobius"/>
    </source>
</evidence>
<feature type="domain" description="Laminin G" evidence="3">
    <location>
        <begin position="357"/>
        <end position="537"/>
    </location>
</feature>
<accession>A0A8S0VM08</accession>
<keyword evidence="2" id="KW-0472">Membrane</keyword>
<dbReference type="Gene3D" id="2.60.120.200">
    <property type="match status" value="3"/>
</dbReference>
<dbReference type="Gramene" id="OE9A068551T1">
    <property type="protein sequence ID" value="OE9A068551C1"/>
    <property type="gene ID" value="OE9A068551"/>
</dbReference>
<dbReference type="CDD" id="cd00110">
    <property type="entry name" value="LamG"/>
    <property type="match status" value="2"/>
</dbReference>
<dbReference type="SMART" id="SM00282">
    <property type="entry name" value="LamG"/>
    <property type="match status" value="2"/>
</dbReference>
<dbReference type="Pfam" id="PF02210">
    <property type="entry name" value="Laminin_G_2"/>
    <property type="match status" value="2"/>
</dbReference>
<evidence type="ECO:0000256" key="1">
    <source>
        <dbReference type="SAM" id="MobiDB-lite"/>
    </source>
</evidence>
<dbReference type="InterPro" id="IPR013320">
    <property type="entry name" value="ConA-like_dom_sf"/>
</dbReference>